<feature type="region of interest" description="Disordered" evidence="1">
    <location>
        <begin position="37"/>
        <end position="72"/>
    </location>
</feature>
<feature type="compositionally biased region" description="Low complexity" evidence="1">
    <location>
        <begin position="56"/>
        <end position="67"/>
    </location>
</feature>
<name>A0A9D4UBR3_ADICA</name>
<dbReference type="OrthoDB" id="1936866at2759"/>
<dbReference type="Proteomes" id="UP000886520">
    <property type="component" value="Chromosome 19"/>
</dbReference>
<reference evidence="2" key="1">
    <citation type="submission" date="2021-01" db="EMBL/GenBank/DDBJ databases">
        <title>Adiantum capillus-veneris genome.</title>
        <authorList>
            <person name="Fang Y."/>
            <person name="Liao Q."/>
        </authorList>
    </citation>
    <scope>NUCLEOTIDE SEQUENCE</scope>
    <source>
        <strain evidence="2">H3</strain>
        <tissue evidence="2">Leaf</tissue>
    </source>
</reference>
<sequence length="142" mass="14898">MSKPLKNGGAAAVAAAGHGSAGPLKSVAFKMVPPMKAAEDPCKNANSGAPHPKAPTPSSSCAPPHSHSIMRIGPRLRAEGLMVPPASDAATLRRQVAALQVDLEAHIDGEHRLQNINQQLRERFMHTLGPFGADLGTLYFPL</sequence>
<keyword evidence="3" id="KW-1185">Reference proteome</keyword>
<evidence type="ECO:0000313" key="2">
    <source>
        <dbReference type="EMBL" id="KAI5064877.1"/>
    </source>
</evidence>
<proteinExistence type="predicted"/>
<comment type="caution">
    <text evidence="2">The sequence shown here is derived from an EMBL/GenBank/DDBJ whole genome shotgun (WGS) entry which is preliminary data.</text>
</comment>
<gene>
    <name evidence="2" type="ORF">GOP47_0019572</name>
</gene>
<dbReference type="EMBL" id="JABFUD020000019">
    <property type="protein sequence ID" value="KAI5064877.1"/>
    <property type="molecule type" value="Genomic_DNA"/>
</dbReference>
<organism evidence="2 3">
    <name type="scientific">Adiantum capillus-veneris</name>
    <name type="common">Maidenhair fern</name>
    <dbReference type="NCBI Taxonomy" id="13818"/>
    <lineage>
        <taxon>Eukaryota</taxon>
        <taxon>Viridiplantae</taxon>
        <taxon>Streptophyta</taxon>
        <taxon>Embryophyta</taxon>
        <taxon>Tracheophyta</taxon>
        <taxon>Polypodiopsida</taxon>
        <taxon>Polypodiidae</taxon>
        <taxon>Polypodiales</taxon>
        <taxon>Pteridineae</taxon>
        <taxon>Pteridaceae</taxon>
        <taxon>Vittarioideae</taxon>
        <taxon>Adiantum</taxon>
    </lineage>
</organism>
<evidence type="ECO:0000313" key="3">
    <source>
        <dbReference type="Proteomes" id="UP000886520"/>
    </source>
</evidence>
<dbReference type="AlphaFoldDB" id="A0A9D4UBR3"/>
<protein>
    <submittedName>
        <fullName evidence="2">Uncharacterized protein</fullName>
    </submittedName>
</protein>
<evidence type="ECO:0000256" key="1">
    <source>
        <dbReference type="SAM" id="MobiDB-lite"/>
    </source>
</evidence>
<accession>A0A9D4UBR3</accession>